<dbReference type="InterPro" id="IPR011066">
    <property type="entry name" value="MscS_channel_C_sf"/>
</dbReference>
<dbReference type="AlphaFoldDB" id="A0A4P0XYB6"/>
<evidence type="ECO:0000259" key="1">
    <source>
        <dbReference type="Pfam" id="PF21082"/>
    </source>
</evidence>
<dbReference type="InterPro" id="IPR049278">
    <property type="entry name" value="MS_channel_C"/>
</dbReference>
<gene>
    <name evidence="2" type="primary">ybdG_1</name>
    <name evidence="2" type="ORF">NCTC9183_02210</name>
</gene>
<name>A0A4P0XYB6_KLEPN</name>
<dbReference type="GO" id="GO:0008381">
    <property type="term" value="F:mechanosensitive monoatomic ion channel activity"/>
    <property type="evidence" value="ECO:0007669"/>
    <property type="project" value="InterPro"/>
</dbReference>
<dbReference type="GO" id="GO:0071470">
    <property type="term" value="P:cellular response to osmotic stress"/>
    <property type="evidence" value="ECO:0007669"/>
    <property type="project" value="InterPro"/>
</dbReference>
<evidence type="ECO:0000313" key="2">
    <source>
        <dbReference type="EMBL" id="VTM52859.1"/>
    </source>
</evidence>
<dbReference type="SUPFAM" id="SSF82689">
    <property type="entry name" value="Mechanosensitive channel protein MscS (YggB), C-terminal domain"/>
    <property type="match status" value="1"/>
</dbReference>
<dbReference type="InterPro" id="IPR030192">
    <property type="entry name" value="YbdG"/>
</dbReference>
<dbReference type="Proteomes" id="UP000507695">
    <property type="component" value="Unassembled WGS sequence"/>
</dbReference>
<dbReference type="GO" id="GO:0005886">
    <property type="term" value="C:plasma membrane"/>
    <property type="evidence" value="ECO:0007669"/>
    <property type="project" value="TreeGrafter"/>
</dbReference>
<dbReference type="EMBL" id="CABDVL010000003">
    <property type="protein sequence ID" value="VTM52859.1"/>
    <property type="molecule type" value="Genomic_DNA"/>
</dbReference>
<dbReference type="PANTHER" id="PTHR30414:SF0">
    <property type="entry name" value="MINICONDUCTANCE MECHANOSENSITIVE CHANNEL YBDG"/>
    <property type="match status" value="1"/>
</dbReference>
<dbReference type="PANTHER" id="PTHR30414">
    <property type="entry name" value="MINICONDUCTANCE MECHANOSENSITIVE CHANNEL YBDG"/>
    <property type="match status" value="1"/>
</dbReference>
<reference evidence="2" key="1">
    <citation type="submission" date="2019-04" db="EMBL/GenBank/DDBJ databases">
        <authorList>
            <consortium name="Pathogen Informatics"/>
        </authorList>
    </citation>
    <scope>NUCLEOTIDE SEQUENCE</scope>
    <source>
        <strain evidence="2">NCTC9183</strain>
    </source>
</reference>
<proteinExistence type="predicted"/>
<feature type="domain" description="Mechanosensitive ion channel MscS C-terminal" evidence="1">
    <location>
        <begin position="36"/>
        <end position="103"/>
    </location>
</feature>
<accession>A0A4P0XYB6</accession>
<protein>
    <submittedName>
        <fullName evidence="2">Putative transport</fullName>
    </submittedName>
</protein>
<dbReference type="Pfam" id="PF21082">
    <property type="entry name" value="MS_channel_3rd"/>
    <property type="match status" value="1"/>
</dbReference>
<sequence>MDSRHEEISAWNQQYAGEQSILNERRMTNVGTFRAYLQEYLRHHPRIRQDMTLMVRQLAPDANGLPIEIYCFTNTVVWAEYEGIQADIFDHVFAVVDEFGLRIHQTPHRQRYSRADRRLLPLILRRWRGLSRASPSSPRSTAASGSSMRFISRDTAVRPIAREGCSTVVSCGETTSASSVPSKPITAISSGTRSPAWAIARSAPAARESETANTASGFSSCDSSCSIARLPAAALRSCA</sequence>
<organism evidence="2">
    <name type="scientific">Klebsiella pneumoniae</name>
    <dbReference type="NCBI Taxonomy" id="573"/>
    <lineage>
        <taxon>Bacteria</taxon>
        <taxon>Pseudomonadati</taxon>
        <taxon>Pseudomonadota</taxon>
        <taxon>Gammaproteobacteria</taxon>
        <taxon>Enterobacterales</taxon>
        <taxon>Enterobacteriaceae</taxon>
        <taxon>Klebsiella/Raoultella group</taxon>
        <taxon>Klebsiella</taxon>
        <taxon>Klebsiella pneumoniae complex</taxon>
    </lineage>
</organism>